<dbReference type="InterPro" id="IPR029055">
    <property type="entry name" value="Ntn_hydrolases_N"/>
</dbReference>
<dbReference type="Proteomes" id="UP000199233">
    <property type="component" value="Unassembled WGS sequence"/>
</dbReference>
<organism evidence="2 3">
    <name type="scientific">Solimonas aquatica</name>
    <dbReference type="NCBI Taxonomy" id="489703"/>
    <lineage>
        <taxon>Bacteria</taxon>
        <taxon>Pseudomonadati</taxon>
        <taxon>Pseudomonadota</taxon>
        <taxon>Gammaproteobacteria</taxon>
        <taxon>Nevskiales</taxon>
        <taxon>Nevskiaceae</taxon>
        <taxon>Solimonas</taxon>
    </lineage>
</organism>
<dbReference type="GO" id="GO:0016740">
    <property type="term" value="F:transferase activity"/>
    <property type="evidence" value="ECO:0007669"/>
    <property type="project" value="UniProtKB-KW"/>
</dbReference>
<keyword evidence="1 2" id="KW-0315">Glutamine amidotransferase</keyword>
<accession>A0A1H9LK89</accession>
<reference evidence="2 3" key="1">
    <citation type="submission" date="2016-10" db="EMBL/GenBank/DDBJ databases">
        <authorList>
            <person name="de Groot N.N."/>
        </authorList>
    </citation>
    <scope>NUCLEOTIDE SEQUENCE [LARGE SCALE GENOMIC DNA]</scope>
    <source>
        <strain evidence="2 3">DSM 25927</strain>
    </source>
</reference>
<dbReference type="SUPFAM" id="SSF56235">
    <property type="entry name" value="N-terminal nucleophile aminohydrolases (Ntn hydrolases)"/>
    <property type="match status" value="1"/>
</dbReference>
<dbReference type="Pfam" id="PF13230">
    <property type="entry name" value="GATase_4"/>
    <property type="match status" value="1"/>
</dbReference>
<keyword evidence="2" id="KW-0808">Transferase</keyword>
<protein>
    <submittedName>
        <fullName evidence="2">Glutamine amidotransferases class-II</fullName>
    </submittedName>
</protein>
<dbReference type="Gene3D" id="3.60.20.10">
    <property type="entry name" value="Glutamine Phosphoribosylpyrophosphate, subunit 1, domain 1"/>
    <property type="match status" value="1"/>
</dbReference>
<dbReference type="EMBL" id="FOFS01000016">
    <property type="protein sequence ID" value="SER11922.1"/>
    <property type="molecule type" value="Genomic_DNA"/>
</dbReference>
<dbReference type="AlphaFoldDB" id="A0A1H9LK89"/>
<dbReference type="InterPro" id="IPR026869">
    <property type="entry name" value="EgtC-like"/>
</dbReference>
<keyword evidence="3" id="KW-1185">Reference proteome</keyword>
<dbReference type="RefSeq" id="WP_093289213.1">
    <property type="nucleotide sequence ID" value="NZ_FOFS01000016.1"/>
</dbReference>
<sequence length="207" mass="23356">MCLIVHKPAGLSIPAGLLLAAAAHNNDGWGLMGFADDGALLLERHAEVDTQALLAAEQRWRRHEYVLHLRRQTRGGSGLDNVHPFKISEGLWLMHNGTVHLKPRVPGKSDTWHLVQDVLRPLVQRYPGLLSDPAFLPILEHGLRSENKLALLDLQQRRIVLVNRHHGAELDGLWLSNTRWIDARLFPLAQPPQRQEWQPDPAKLSFG</sequence>
<proteinExistence type="predicted"/>
<evidence type="ECO:0000313" key="2">
    <source>
        <dbReference type="EMBL" id="SER11922.1"/>
    </source>
</evidence>
<evidence type="ECO:0000256" key="1">
    <source>
        <dbReference type="ARBA" id="ARBA00022962"/>
    </source>
</evidence>
<dbReference type="OrthoDB" id="9149487at2"/>
<name>A0A1H9LK89_9GAMM</name>
<gene>
    <name evidence="2" type="ORF">SAMN04488038_11673</name>
</gene>
<evidence type="ECO:0000313" key="3">
    <source>
        <dbReference type="Proteomes" id="UP000199233"/>
    </source>
</evidence>
<dbReference type="STRING" id="489703.SAMN04488038_11673"/>